<keyword evidence="1" id="KW-0812">Transmembrane</keyword>
<feature type="transmembrane region" description="Helical" evidence="1">
    <location>
        <begin position="150"/>
        <end position="174"/>
    </location>
</feature>
<dbReference type="RefSeq" id="WP_079723345.1">
    <property type="nucleotide sequence ID" value="NZ_BMCL01000002.1"/>
</dbReference>
<proteinExistence type="predicted"/>
<feature type="transmembrane region" description="Helical" evidence="1">
    <location>
        <begin position="20"/>
        <end position="41"/>
    </location>
</feature>
<gene>
    <name evidence="2" type="ORF">SAMN06296058_0996</name>
</gene>
<dbReference type="STRING" id="428993.SAMN06296058_0996"/>
<keyword evidence="1" id="KW-1133">Transmembrane helix</keyword>
<feature type="transmembrane region" description="Helical" evidence="1">
    <location>
        <begin position="106"/>
        <end position="130"/>
    </location>
</feature>
<feature type="transmembrane region" description="Helical" evidence="1">
    <location>
        <begin position="224"/>
        <end position="247"/>
    </location>
</feature>
<sequence>MKHVLRALAAEQVKVRGTLAWRLSFIAPALVVCLCVLQLLLSGNAAPMQDGAQAWQRFAQAVLVLWAFLMLPLYITLQSALLAGLEHSERQWKHLLALPFPRGAHYLAKWLVLLALVFLATGVLMLLIPLGGAVMVQLHNPLGVSGPAPWNFLMSRGAAIFAASVFMISLHTWISIRWSSFTVAVASGMTATVAGFLIAQSARFGHWYPWSMPMQVLAGEGQKMGVAVMAGLAGGLVFLMLGLTDFLRRDAD</sequence>
<keyword evidence="1" id="KW-0472">Membrane</keyword>
<evidence type="ECO:0008006" key="4">
    <source>
        <dbReference type="Google" id="ProtNLM"/>
    </source>
</evidence>
<feature type="transmembrane region" description="Helical" evidence="1">
    <location>
        <begin position="61"/>
        <end position="85"/>
    </location>
</feature>
<organism evidence="2 3">
    <name type="scientific">Pseudoxanthomonas indica</name>
    <dbReference type="NCBI Taxonomy" id="428993"/>
    <lineage>
        <taxon>Bacteria</taxon>
        <taxon>Pseudomonadati</taxon>
        <taxon>Pseudomonadota</taxon>
        <taxon>Gammaproteobacteria</taxon>
        <taxon>Lysobacterales</taxon>
        <taxon>Lysobacteraceae</taxon>
        <taxon>Pseudoxanthomonas</taxon>
    </lineage>
</organism>
<evidence type="ECO:0000313" key="2">
    <source>
        <dbReference type="EMBL" id="SKC53572.1"/>
    </source>
</evidence>
<dbReference type="AlphaFoldDB" id="A0A1T5JQ83"/>
<dbReference type="CDD" id="cd21809">
    <property type="entry name" value="ABC-2_lan_permease-like"/>
    <property type="match status" value="1"/>
</dbReference>
<name>A0A1T5JQ83_9GAMM</name>
<dbReference type="EMBL" id="FUZV01000001">
    <property type="protein sequence ID" value="SKC53572.1"/>
    <property type="molecule type" value="Genomic_DNA"/>
</dbReference>
<keyword evidence="3" id="KW-1185">Reference proteome</keyword>
<evidence type="ECO:0000256" key="1">
    <source>
        <dbReference type="SAM" id="Phobius"/>
    </source>
</evidence>
<feature type="transmembrane region" description="Helical" evidence="1">
    <location>
        <begin position="181"/>
        <end position="204"/>
    </location>
</feature>
<reference evidence="2 3" key="1">
    <citation type="submission" date="2017-02" db="EMBL/GenBank/DDBJ databases">
        <authorList>
            <person name="Peterson S.W."/>
        </authorList>
    </citation>
    <scope>NUCLEOTIDE SEQUENCE [LARGE SCALE GENOMIC DNA]</scope>
    <source>
        <strain evidence="2 3">P15</strain>
    </source>
</reference>
<accession>A0A1T5JQ83</accession>
<protein>
    <recommendedName>
        <fullName evidence="4">ABC-2 type transport system permease protein</fullName>
    </recommendedName>
</protein>
<dbReference type="Pfam" id="PF12730">
    <property type="entry name" value="ABC2_membrane_4"/>
    <property type="match status" value="1"/>
</dbReference>
<dbReference type="Proteomes" id="UP000190341">
    <property type="component" value="Unassembled WGS sequence"/>
</dbReference>
<dbReference type="OrthoDB" id="5951044at2"/>
<evidence type="ECO:0000313" key="3">
    <source>
        <dbReference type="Proteomes" id="UP000190341"/>
    </source>
</evidence>